<dbReference type="PROSITE" id="PS51257">
    <property type="entry name" value="PROKAR_LIPOPROTEIN"/>
    <property type="match status" value="1"/>
</dbReference>
<dbReference type="Proteomes" id="UP000196317">
    <property type="component" value="Unassembled WGS sequence"/>
</dbReference>
<organism evidence="1 2">
    <name type="scientific">Campylobacter concisus</name>
    <dbReference type="NCBI Taxonomy" id="199"/>
    <lineage>
        <taxon>Bacteria</taxon>
        <taxon>Pseudomonadati</taxon>
        <taxon>Campylobacterota</taxon>
        <taxon>Epsilonproteobacteria</taxon>
        <taxon>Campylobacterales</taxon>
        <taxon>Campylobacteraceae</taxon>
        <taxon>Campylobacter</taxon>
    </lineage>
</organism>
<dbReference type="EMBL" id="NDYN01000008">
    <property type="protein sequence ID" value="OUT07099.1"/>
    <property type="molecule type" value="Genomic_DNA"/>
</dbReference>
<dbReference type="GO" id="GO:0009055">
    <property type="term" value="F:electron transfer activity"/>
    <property type="evidence" value="ECO:0007669"/>
    <property type="project" value="InterPro"/>
</dbReference>
<proteinExistence type="predicted"/>
<dbReference type="SUPFAM" id="SSF46626">
    <property type="entry name" value="Cytochrome c"/>
    <property type="match status" value="1"/>
</dbReference>
<evidence type="ECO:0000313" key="1">
    <source>
        <dbReference type="EMBL" id="OUT07099.1"/>
    </source>
</evidence>
<reference evidence="1 2" key="1">
    <citation type="submission" date="2017-04" db="EMBL/GenBank/DDBJ databases">
        <title>Complete genome of Campylobacter concisus ATCC 33237T and draft genomes for an additional eight well characterized C. concisus strains.</title>
        <authorList>
            <person name="Cornelius A.J."/>
            <person name="Miller W.G."/>
            <person name="Lastovica A.J."/>
            <person name="On S.L."/>
            <person name="French N.P."/>
            <person name="Vandenberg O."/>
            <person name="Biggs P.J."/>
        </authorList>
    </citation>
    <scope>NUCLEOTIDE SEQUENCE [LARGE SCALE GENOMIC DNA]</scope>
    <source>
        <strain evidence="1 2">CCUG 19995</strain>
    </source>
</reference>
<dbReference type="InterPro" id="IPR036909">
    <property type="entry name" value="Cyt_c-like_dom_sf"/>
</dbReference>
<gene>
    <name evidence="1" type="ORF">B9N65_09060</name>
</gene>
<dbReference type="AlphaFoldDB" id="A0A1Y5MEY4"/>
<evidence type="ECO:0008006" key="3">
    <source>
        <dbReference type="Google" id="ProtNLM"/>
    </source>
</evidence>
<protein>
    <recommendedName>
        <fullName evidence="3">Cytochrome c domain-containing protein</fullName>
    </recommendedName>
</protein>
<sequence length="183" mass="20449">MRAIIPLIAAALLFVGCEKSEDKAQEATSEQGAKVATSASIKVEKSENNESANKQNEFIKYDMHGEKSVKFGLEDNNVSRQIGALAMVKSPLQSINLRLIKGRLSKDFITKCSACHDDYANGIIGPSLLTKSEDEIYKMINAYKNKEKVNVLMRDLVKKMDESEIRNLAKEISDFNAQFRSKQ</sequence>
<dbReference type="Gene3D" id="1.10.760.10">
    <property type="entry name" value="Cytochrome c-like domain"/>
    <property type="match status" value="1"/>
</dbReference>
<comment type="caution">
    <text evidence="1">The sequence shown here is derived from an EMBL/GenBank/DDBJ whole genome shotgun (WGS) entry which is preliminary data.</text>
</comment>
<dbReference type="GO" id="GO:0020037">
    <property type="term" value="F:heme binding"/>
    <property type="evidence" value="ECO:0007669"/>
    <property type="project" value="InterPro"/>
</dbReference>
<evidence type="ECO:0000313" key="2">
    <source>
        <dbReference type="Proteomes" id="UP000196317"/>
    </source>
</evidence>
<accession>A0A1Y5MEY4</accession>
<name>A0A1Y5MEY4_9BACT</name>
<dbReference type="RefSeq" id="WP_087583647.1">
    <property type="nucleotide sequence ID" value="NZ_CABPVP010000009.1"/>
</dbReference>